<evidence type="ECO:0000256" key="4">
    <source>
        <dbReference type="ARBA" id="ARBA00022679"/>
    </source>
</evidence>
<dbReference type="GO" id="GO:0006629">
    <property type="term" value="P:lipid metabolic process"/>
    <property type="evidence" value="ECO:0007669"/>
    <property type="project" value="InterPro"/>
</dbReference>
<dbReference type="Pfam" id="PF13813">
    <property type="entry name" value="MBOAT_2"/>
    <property type="match status" value="1"/>
</dbReference>
<feature type="transmembrane region" description="Helical" evidence="8">
    <location>
        <begin position="263"/>
        <end position="280"/>
    </location>
</feature>
<name>A0AAD4QH11_9AGAM</name>
<dbReference type="GO" id="GO:0016020">
    <property type="term" value="C:membrane"/>
    <property type="evidence" value="ECO:0007669"/>
    <property type="project" value="UniProtKB-SubCell"/>
</dbReference>
<feature type="transmembrane region" description="Helical" evidence="8">
    <location>
        <begin position="36"/>
        <end position="54"/>
    </location>
</feature>
<keyword evidence="4 10" id="KW-0808">Transferase</keyword>
<accession>A0AAD4QH11</accession>
<comment type="similarity">
    <text evidence="3">Belongs to the wax synthase family.</text>
</comment>
<comment type="subcellular location">
    <subcellularLocation>
        <location evidence="1">Membrane</location>
        <topology evidence="1">Multi-pass membrane protein</topology>
    </subcellularLocation>
</comment>
<evidence type="ECO:0000256" key="7">
    <source>
        <dbReference type="ARBA" id="ARBA00023136"/>
    </source>
</evidence>
<proteinExistence type="inferred from homology"/>
<evidence type="ECO:0000256" key="5">
    <source>
        <dbReference type="ARBA" id="ARBA00022692"/>
    </source>
</evidence>
<evidence type="ECO:0000256" key="1">
    <source>
        <dbReference type="ARBA" id="ARBA00004141"/>
    </source>
</evidence>
<protein>
    <submittedName>
        <fullName evidence="10">Membrane bound O-acyl transferase family-domain-containing protein</fullName>
    </submittedName>
</protein>
<evidence type="ECO:0000313" key="11">
    <source>
        <dbReference type="Proteomes" id="UP001201163"/>
    </source>
</evidence>
<dbReference type="PANTHER" id="PTHR31595:SF57">
    <property type="entry name" value="OS04G0481900 PROTEIN"/>
    <property type="match status" value="1"/>
</dbReference>
<comment type="caution">
    <text evidence="10">The sequence shown here is derived from an EMBL/GenBank/DDBJ whole genome shotgun (WGS) entry which is preliminary data.</text>
</comment>
<keyword evidence="5 8" id="KW-0812">Transmembrane</keyword>
<dbReference type="GO" id="GO:0008374">
    <property type="term" value="F:O-acyltransferase activity"/>
    <property type="evidence" value="ECO:0007669"/>
    <property type="project" value="InterPro"/>
</dbReference>
<keyword evidence="11" id="KW-1185">Reference proteome</keyword>
<dbReference type="PANTHER" id="PTHR31595">
    <property type="entry name" value="LONG-CHAIN-ALCOHOL O-FATTY-ACYLTRANSFERASE 3-RELATED"/>
    <property type="match status" value="1"/>
</dbReference>
<evidence type="ECO:0000256" key="2">
    <source>
        <dbReference type="ARBA" id="ARBA00005179"/>
    </source>
</evidence>
<reference evidence="10" key="1">
    <citation type="submission" date="2022-01" db="EMBL/GenBank/DDBJ databases">
        <title>Comparative genomics reveals a dynamic genome evolution in the ectomycorrhizal milk-cap (Lactarius) mushrooms.</title>
        <authorList>
            <consortium name="DOE Joint Genome Institute"/>
            <person name="Lebreton A."/>
            <person name="Tang N."/>
            <person name="Kuo A."/>
            <person name="LaButti K."/>
            <person name="Drula E."/>
            <person name="Barry K."/>
            <person name="Clum A."/>
            <person name="Lipzen A."/>
            <person name="Mousain D."/>
            <person name="Ng V."/>
            <person name="Wang R."/>
            <person name="Wang X."/>
            <person name="Dai Y."/>
            <person name="Henrissat B."/>
            <person name="Grigoriev I.V."/>
            <person name="Guerin-Laguette A."/>
            <person name="Yu F."/>
            <person name="Martin F.M."/>
        </authorList>
    </citation>
    <scope>NUCLEOTIDE SEQUENCE</scope>
    <source>
        <strain evidence="10">QP</strain>
    </source>
</reference>
<comment type="pathway">
    <text evidence="2">Secondary metabolite biosynthesis.</text>
</comment>
<dbReference type="InterPro" id="IPR032805">
    <property type="entry name" value="Wax_synthase_dom"/>
</dbReference>
<keyword evidence="7 8" id="KW-0472">Membrane</keyword>
<evidence type="ECO:0000256" key="6">
    <source>
        <dbReference type="ARBA" id="ARBA00022989"/>
    </source>
</evidence>
<dbReference type="AlphaFoldDB" id="A0AAD4QH11"/>
<sequence>MSYLVRRPDTHLIRLLVLPTLISTSLHSSYNVFNWAVALFCFVLIGKGIDLALARTGRHKQGESVAGTMSTPAIAAKEGSDAPGDASVKERQCSTLLPLWLQDALELMFSMRGLGWDFGKGVYTPPATRPQERLPFLRATINSFLVNFLILDIVEATIKLIPGVGDPFGGSIFFADLPFPTRYLVSTTIHTLTGIAFVAGFGMVYDLITLFSVAFLSHSPSSWPPVMDNPWAAQSLHEFWAKRWHQLLRQTFLVFGGIPGRKIGGNIGLVLGTFLASGFFHECTILAMGREWDSRVPLFFLVQGGSVIGERIWRKTTGRRVGGFLGRLWVYFDIILLGQPLVDAWHRRGLGGGMVIPPKLSPARIILIPAIRKLMA</sequence>
<evidence type="ECO:0000313" key="10">
    <source>
        <dbReference type="EMBL" id="KAH8998658.1"/>
    </source>
</evidence>
<evidence type="ECO:0000259" key="9">
    <source>
        <dbReference type="Pfam" id="PF13813"/>
    </source>
</evidence>
<dbReference type="Proteomes" id="UP001201163">
    <property type="component" value="Unassembled WGS sequence"/>
</dbReference>
<organism evidence="10 11">
    <name type="scientific">Lactarius akahatsu</name>
    <dbReference type="NCBI Taxonomy" id="416441"/>
    <lineage>
        <taxon>Eukaryota</taxon>
        <taxon>Fungi</taxon>
        <taxon>Dikarya</taxon>
        <taxon>Basidiomycota</taxon>
        <taxon>Agaricomycotina</taxon>
        <taxon>Agaricomycetes</taxon>
        <taxon>Russulales</taxon>
        <taxon>Russulaceae</taxon>
        <taxon>Lactarius</taxon>
    </lineage>
</organism>
<dbReference type="EMBL" id="JAKELL010000005">
    <property type="protein sequence ID" value="KAH8998658.1"/>
    <property type="molecule type" value="Genomic_DNA"/>
</dbReference>
<feature type="domain" description="Wax synthase" evidence="9">
    <location>
        <begin position="223"/>
        <end position="301"/>
    </location>
</feature>
<dbReference type="InterPro" id="IPR044851">
    <property type="entry name" value="Wax_synthase"/>
</dbReference>
<evidence type="ECO:0000256" key="3">
    <source>
        <dbReference type="ARBA" id="ARBA00007282"/>
    </source>
</evidence>
<keyword evidence="6 8" id="KW-1133">Transmembrane helix</keyword>
<feature type="transmembrane region" description="Helical" evidence="8">
    <location>
        <begin position="192"/>
        <end position="216"/>
    </location>
</feature>
<evidence type="ECO:0000256" key="8">
    <source>
        <dbReference type="SAM" id="Phobius"/>
    </source>
</evidence>
<gene>
    <name evidence="10" type="ORF">EDB92DRAFT_1933044</name>
</gene>